<feature type="domain" description="PDZ" evidence="4">
    <location>
        <begin position="93"/>
        <end position="183"/>
    </location>
</feature>
<name>A0A9X2F9E7_9BACT</name>
<dbReference type="InterPro" id="IPR036034">
    <property type="entry name" value="PDZ_sf"/>
</dbReference>
<evidence type="ECO:0000313" key="5">
    <source>
        <dbReference type="EMBL" id="MCO6044017.1"/>
    </source>
</evidence>
<dbReference type="InterPro" id="IPR001478">
    <property type="entry name" value="PDZ"/>
</dbReference>
<proteinExistence type="predicted"/>
<dbReference type="EMBL" id="JAMXLR010000028">
    <property type="protein sequence ID" value="MCO6044017.1"/>
    <property type="molecule type" value="Genomic_DNA"/>
</dbReference>
<feature type="signal peptide" evidence="3">
    <location>
        <begin position="1"/>
        <end position="24"/>
    </location>
</feature>
<dbReference type="AlphaFoldDB" id="A0A9X2F9E7"/>
<organism evidence="5 6">
    <name type="scientific">Aeoliella straminimaris</name>
    <dbReference type="NCBI Taxonomy" id="2954799"/>
    <lineage>
        <taxon>Bacteria</taxon>
        <taxon>Pseudomonadati</taxon>
        <taxon>Planctomycetota</taxon>
        <taxon>Planctomycetia</taxon>
        <taxon>Pirellulales</taxon>
        <taxon>Lacipirellulaceae</taxon>
        <taxon>Aeoliella</taxon>
    </lineage>
</organism>
<evidence type="ECO:0000256" key="1">
    <source>
        <dbReference type="SAM" id="Coils"/>
    </source>
</evidence>
<feature type="chain" id="PRO_5040901437" evidence="3">
    <location>
        <begin position="25"/>
        <end position="339"/>
    </location>
</feature>
<dbReference type="CDD" id="cd06779">
    <property type="entry name" value="cpPDZ_Deg_HtrA-like"/>
    <property type="match status" value="1"/>
</dbReference>
<keyword evidence="1" id="KW-0175">Coiled coil</keyword>
<evidence type="ECO:0000313" key="6">
    <source>
        <dbReference type="Proteomes" id="UP001155241"/>
    </source>
</evidence>
<evidence type="ECO:0000259" key="4">
    <source>
        <dbReference type="Pfam" id="PF13180"/>
    </source>
</evidence>
<evidence type="ECO:0000256" key="3">
    <source>
        <dbReference type="SAM" id="SignalP"/>
    </source>
</evidence>
<accession>A0A9X2F9E7</accession>
<sequence>MNFAWQKVAISAAGGLLAAGMVLNASLAKDSAGDAPDEGTVIQVGPEAALGKDPLPGELNPRREMFRGQLRPWLLPGNPDDLARQRRPASPYYIGVAAEKVDAALRSHVDLPDGVGLVVQMVFDGSPADEAGLEPYDILLAADGKELHELDDLINVVEEHSGDQMTEFTIDVIRHNHPQTVSVTPAERPRPDEVAQPEIDPTLPQLDGAERQMFDRLRQMPQGGQLRMFGGPGFDLNQMPGNVSVQIERSGDGPARITVQRGEEKWEIEGDDPESLKELPQDLQPMVEGMLKAGPNGAQQFQFRSQMPEDMHQRMEQMEQQMRQLQEQLLERAQENDGK</sequence>
<feature type="coiled-coil region" evidence="1">
    <location>
        <begin position="308"/>
        <end position="335"/>
    </location>
</feature>
<gene>
    <name evidence="5" type="ORF">NG895_08860</name>
</gene>
<dbReference type="RefSeq" id="WP_252852123.1">
    <property type="nucleotide sequence ID" value="NZ_JAMXLR010000028.1"/>
</dbReference>
<evidence type="ECO:0000256" key="2">
    <source>
        <dbReference type="SAM" id="MobiDB-lite"/>
    </source>
</evidence>
<dbReference type="Proteomes" id="UP001155241">
    <property type="component" value="Unassembled WGS sequence"/>
</dbReference>
<dbReference type="SUPFAM" id="SSF50156">
    <property type="entry name" value="PDZ domain-like"/>
    <property type="match status" value="1"/>
</dbReference>
<dbReference type="Pfam" id="PF13180">
    <property type="entry name" value="PDZ_2"/>
    <property type="match status" value="1"/>
</dbReference>
<keyword evidence="6" id="KW-1185">Reference proteome</keyword>
<comment type="caution">
    <text evidence="5">The sequence shown here is derived from an EMBL/GenBank/DDBJ whole genome shotgun (WGS) entry which is preliminary data.</text>
</comment>
<protein>
    <submittedName>
        <fullName evidence="5">PDZ domain-containing protein</fullName>
    </submittedName>
</protein>
<reference evidence="5" key="1">
    <citation type="submission" date="2022-06" db="EMBL/GenBank/DDBJ databases">
        <title>Aeoliella straminimaris, a novel planctomycete from sediments.</title>
        <authorList>
            <person name="Vitorino I.R."/>
            <person name="Lage O.M."/>
        </authorList>
    </citation>
    <scope>NUCLEOTIDE SEQUENCE</scope>
    <source>
        <strain evidence="5">ICT_H6.2</strain>
    </source>
</reference>
<keyword evidence="3" id="KW-0732">Signal</keyword>
<feature type="region of interest" description="Disordered" evidence="2">
    <location>
        <begin position="182"/>
        <end position="204"/>
    </location>
</feature>
<dbReference type="Gene3D" id="2.30.42.10">
    <property type="match status" value="1"/>
</dbReference>